<evidence type="ECO:0000313" key="10">
    <source>
        <dbReference type="Proteomes" id="UP001218579"/>
    </source>
</evidence>
<sequence length="305" mass="33302">MRILVTGKKGQVATALKVIGAETGVEILTFGRPEGDLANPQSLEAPIVAIEPDVIISSAAYTAVDKAESEAELAEAVNVKGPGELARIANQLDIPILHLSTDYVFDGEKSDPYVETDKTNPVGIYGKTKLEGELAIAKATPNHVILRTAWVYSPYGNNFVKTMLRLGETRESLDVVVDQRGCPTSALEIARGLVEVAKTVTRSDDLTLRGIFNLTGQGEATWAEFATVIFDEAHRRGRKLVHVNSISSTEYPTPAKRPKNSRLSGEKLFKTYSVRLAPWQTSLEECLDALIAQPDKKRFIKGKQL</sequence>
<comment type="function">
    <text evidence="7">Catalyzes the reduction of dTDP-6-deoxy-L-lyxo-4-hexulose to yield dTDP-L-rhamnose.</text>
</comment>
<dbReference type="NCBIfam" id="TIGR01214">
    <property type="entry name" value="rmlD"/>
    <property type="match status" value="1"/>
</dbReference>
<gene>
    <name evidence="9" type="primary">rfbD</name>
    <name evidence="9" type="ORF">PQU98_10225</name>
</gene>
<comment type="cofactor">
    <cofactor evidence="7">
        <name>Mg(2+)</name>
        <dbReference type="ChEBI" id="CHEBI:18420"/>
    </cofactor>
    <text evidence="7">Binds 1 Mg(2+) ion per monomer.</text>
</comment>
<accession>A0ABT5HKJ1</accession>
<dbReference type="GO" id="GO:0008831">
    <property type="term" value="F:dTDP-4-dehydrorhamnose reductase activity"/>
    <property type="evidence" value="ECO:0007669"/>
    <property type="project" value="UniProtKB-EC"/>
</dbReference>
<evidence type="ECO:0000313" key="9">
    <source>
        <dbReference type="EMBL" id="MDC7676508.1"/>
    </source>
</evidence>
<dbReference type="RefSeq" id="WP_272744843.1">
    <property type="nucleotide sequence ID" value="NZ_JAQQKV010000002.1"/>
</dbReference>
<dbReference type="PANTHER" id="PTHR10491">
    <property type="entry name" value="DTDP-4-DEHYDRORHAMNOSE REDUCTASE"/>
    <property type="match status" value="1"/>
</dbReference>
<comment type="similarity">
    <text evidence="2 7">Belongs to the dTDP-4-dehydrorhamnose reductase family.</text>
</comment>
<keyword evidence="7 9" id="KW-0560">Oxidoreductase</keyword>
<evidence type="ECO:0000256" key="7">
    <source>
        <dbReference type="RuleBase" id="RU364082"/>
    </source>
</evidence>
<dbReference type="Gene3D" id="3.90.25.10">
    <property type="entry name" value="UDP-galactose 4-epimerase, domain 1"/>
    <property type="match status" value="1"/>
</dbReference>
<dbReference type="SUPFAM" id="SSF51735">
    <property type="entry name" value="NAD(P)-binding Rossmann-fold domains"/>
    <property type="match status" value="1"/>
</dbReference>
<comment type="pathway">
    <text evidence="1 7">Carbohydrate biosynthesis; dTDP-L-rhamnose biosynthesis.</text>
</comment>
<keyword evidence="10" id="KW-1185">Reference proteome</keyword>
<name>A0ABT5HKJ1_9CAUL</name>
<dbReference type="Pfam" id="PF04321">
    <property type="entry name" value="RmlD_sub_bind"/>
    <property type="match status" value="1"/>
</dbReference>
<comment type="caution">
    <text evidence="9">The sequence shown here is derived from an EMBL/GenBank/DDBJ whole genome shotgun (WGS) entry which is preliminary data.</text>
</comment>
<dbReference type="InterPro" id="IPR005913">
    <property type="entry name" value="dTDP_dehydrorham_reduct"/>
</dbReference>
<dbReference type="EC" id="1.1.1.133" evidence="3 7"/>
<evidence type="ECO:0000256" key="6">
    <source>
        <dbReference type="ARBA" id="ARBA00048200"/>
    </source>
</evidence>
<protein>
    <recommendedName>
        <fullName evidence="4 7">dTDP-4-dehydrorhamnose reductase</fullName>
        <ecNumber evidence="3 7">1.1.1.133</ecNumber>
    </recommendedName>
</protein>
<dbReference type="EMBL" id="JAQQKV010000002">
    <property type="protein sequence ID" value="MDC7676508.1"/>
    <property type="molecule type" value="Genomic_DNA"/>
</dbReference>
<evidence type="ECO:0000259" key="8">
    <source>
        <dbReference type="Pfam" id="PF04321"/>
    </source>
</evidence>
<dbReference type="Proteomes" id="UP001218579">
    <property type="component" value="Unassembled WGS sequence"/>
</dbReference>
<evidence type="ECO:0000256" key="5">
    <source>
        <dbReference type="ARBA" id="ARBA00022801"/>
    </source>
</evidence>
<proteinExistence type="inferred from homology"/>
<dbReference type="PROSITE" id="PS00690">
    <property type="entry name" value="DEAH_ATP_HELICASE"/>
    <property type="match status" value="1"/>
</dbReference>
<evidence type="ECO:0000256" key="3">
    <source>
        <dbReference type="ARBA" id="ARBA00012929"/>
    </source>
</evidence>
<keyword evidence="7" id="KW-0521">NADP</keyword>
<dbReference type="PANTHER" id="PTHR10491:SF4">
    <property type="entry name" value="METHIONINE ADENOSYLTRANSFERASE 2 SUBUNIT BETA"/>
    <property type="match status" value="1"/>
</dbReference>
<dbReference type="CDD" id="cd05254">
    <property type="entry name" value="dTDP_HR_like_SDR_e"/>
    <property type="match status" value="1"/>
</dbReference>
<evidence type="ECO:0000256" key="4">
    <source>
        <dbReference type="ARBA" id="ARBA00017099"/>
    </source>
</evidence>
<dbReference type="InterPro" id="IPR029903">
    <property type="entry name" value="RmlD-like-bd"/>
</dbReference>
<dbReference type="InterPro" id="IPR036291">
    <property type="entry name" value="NAD(P)-bd_dom_sf"/>
</dbReference>
<feature type="domain" description="RmlD-like substrate binding" evidence="8">
    <location>
        <begin position="1"/>
        <end position="290"/>
    </location>
</feature>
<evidence type="ECO:0000256" key="1">
    <source>
        <dbReference type="ARBA" id="ARBA00004781"/>
    </source>
</evidence>
<comment type="catalytic activity">
    <reaction evidence="6 7">
        <text>dTDP-beta-L-rhamnose + NADP(+) = dTDP-4-dehydro-beta-L-rhamnose + NADPH + H(+)</text>
        <dbReference type="Rhea" id="RHEA:21796"/>
        <dbReference type="ChEBI" id="CHEBI:15378"/>
        <dbReference type="ChEBI" id="CHEBI:57510"/>
        <dbReference type="ChEBI" id="CHEBI:57783"/>
        <dbReference type="ChEBI" id="CHEBI:58349"/>
        <dbReference type="ChEBI" id="CHEBI:62830"/>
        <dbReference type="EC" id="1.1.1.133"/>
    </reaction>
</comment>
<reference evidence="9 10" key="1">
    <citation type="submission" date="2023-01" db="EMBL/GenBank/DDBJ databases">
        <title>Novel species of the genus Asticcacaulis isolated from rivers.</title>
        <authorList>
            <person name="Lu H."/>
        </authorList>
    </citation>
    <scope>NUCLEOTIDE SEQUENCE [LARGE SCALE GENOMIC DNA]</scope>
    <source>
        <strain evidence="9 10">LKC15W</strain>
    </source>
</reference>
<keyword evidence="5" id="KW-0378">Hydrolase</keyword>
<organism evidence="9 10">
    <name type="scientific">Asticcacaulis machinosus</name>
    <dbReference type="NCBI Taxonomy" id="2984211"/>
    <lineage>
        <taxon>Bacteria</taxon>
        <taxon>Pseudomonadati</taxon>
        <taxon>Pseudomonadota</taxon>
        <taxon>Alphaproteobacteria</taxon>
        <taxon>Caulobacterales</taxon>
        <taxon>Caulobacteraceae</taxon>
        <taxon>Asticcacaulis</taxon>
    </lineage>
</organism>
<dbReference type="InterPro" id="IPR002464">
    <property type="entry name" value="DNA/RNA_helicase_DEAH_CS"/>
</dbReference>
<evidence type="ECO:0000256" key="2">
    <source>
        <dbReference type="ARBA" id="ARBA00010944"/>
    </source>
</evidence>
<dbReference type="Gene3D" id="3.40.50.720">
    <property type="entry name" value="NAD(P)-binding Rossmann-like Domain"/>
    <property type="match status" value="1"/>
</dbReference>